<dbReference type="HOGENOM" id="CLU_521914_0_0_1"/>
<dbReference type="Proteomes" id="UP000016931">
    <property type="component" value="Unassembled WGS sequence"/>
</dbReference>
<organism evidence="1 2">
    <name type="scientific">Sphaerulina musiva (strain SO2202)</name>
    <name type="common">Poplar stem canker fungus</name>
    <name type="synonym">Septoria musiva</name>
    <dbReference type="NCBI Taxonomy" id="692275"/>
    <lineage>
        <taxon>Eukaryota</taxon>
        <taxon>Fungi</taxon>
        <taxon>Dikarya</taxon>
        <taxon>Ascomycota</taxon>
        <taxon>Pezizomycotina</taxon>
        <taxon>Dothideomycetes</taxon>
        <taxon>Dothideomycetidae</taxon>
        <taxon>Mycosphaerellales</taxon>
        <taxon>Mycosphaerellaceae</taxon>
        <taxon>Sphaerulina</taxon>
    </lineage>
</organism>
<dbReference type="EMBL" id="KB456264">
    <property type="protein sequence ID" value="EMF12476.1"/>
    <property type="molecule type" value="Genomic_DNA"/>
</dbReference>
<keyword evidence="2" id="KW-1185">Reference proteome</keyword>
<protein>
    <submittedName>
        <fullName evidence="1">Uncharacterized protein</fullName>
    </submittedName>
</protein>
<dbReference type="AlphaFoldDB" id="M3BWR3"/>
<name>M3BWR3_SPHMS</name>
<reference evidence="1 2" key="1">
    <citation type="journal article" date="2012" name="PLoS Pathog.">
        <title>Diverse lifestyles and strategies of plant pathogenesis encoded in the genomes of eighteen Dothideomycetes fungi.</title>
        <authorList>
            <person name="Ohm R.A."/>
            <person name="Feau N."/>
            <person name="Henrissat B."/>
            <person name="Schoch C.L."/>
            <person name="Horwitz B.A."/>
            <person name="Barry K.W."/>
            <person name="Condon B.J."/>
            <person name="Copeland A.C."/>
            <person name="Dhillon B."/>
            <person name="Glaser F."/>
            <person name="Hesse C.N."/>
            <person name="Kosti I."/>
            <person name="LaButti K."/>
            <person name="Lindquist E.A."/>
            <person name="Lucas S."/>
            <person name="Salamov A.A."/>
            <person name="Bradshaw R.E."/>
            <person name="Ciuffetti L."/>
            <person name="Hamelin R.C."/>
            <person name="Kema G.H.J."/>
            <person name="Lawrence C."/>
            <person name="Scott J.A."/>
            <person name="Spatafora J.W."/>
            <person name="Turgeon B.G."/>
            <person name="de Wit P.J.G.M."/>
            <person name="Zhong S."/>
            <person name="Goodwin S.B."/>
            <person name="Grigoriev I.V."/>
        </authorList>
    </citation>
    <scope>NUCLEOTIDE SEQUENCE [LARGE SCALE GENOMIC DNA]</scope>
    <source>
        <strain evidence="1 2">SO2202</strain>
    </source>
</reference>
<dbReference type="GeneID" id="27897848"/>
<evidence type="ECO:0000313" key="1">
    <source>
        <dbReference type="EMBL" id="EMF12476.1"/>
    </source>
</evidence>
<proteinExistence type="predicted"/>
<gene>
    <name evidence="1" type="ORF">SEPMUDRAFT_107991</name>
</gene>
<dbReference type="RefSeq" id="XP_016760597.1">
    <property type="nucleotide sequence ID" value="XM_016900711.1"/>
</dbReference>
<accession>M3BWR3</accession>
<dbReference type="OrthoDB" id="3649689at2759"/>
<sequence length="522" mass="58489">MALLGVPPAANHITHTSALLYRTADLDAWNRTERRLGLPDAPVWLTATLYTARFSAKELSDLVYERFNIVPEGYKHKQQCVYWLMEADKVDGKRWTGPFRFLDLAAEMRNWIYTLLLSMPKATNAVDWFTTRRCYPSILGVSKQLQREGTGILYKGNTREIAIACGSERLLRDTTAHCNINRVGESLVTIGSAVNGLIDRWCKIDPHIHKFQKLSISLELNAGVSRSTRRRAIWRATRRGHAVESCVAASRVLARIASQLVSSKALTSIELHLTVTHSKTSYAFNMAMHDAMLQKTLWPLTVLGRGRTVKVTGVSAPIQKYIQEHAARDIEATLLPTVRLCETAVQLRAALYRLSRGMHLDEHPRHRECLQLTRLLSLLFNETRYVDAKLVHRLAHATRESQAFLGSADVAQLKERCLSAGCLAMAGSWSEAVTTVVAAATTTTWNRENLVSYLGNCNNCPRRLLSRSDKLIVTRLIPVPIQKAYVATVNSLDYPLDDLSDFPHAGANFVKPADLPLCSCFR</sequence>
<evidence type="ECO:0000313" key="2">
    <source>
        <dbReference type="Proteomes" id="UP000016931"/>
    </source>
</evidence>